<evidence type="ECO:0000313" key="4">
    <source>
        <dbReference type="Proteomes" id="UP001207654"/>
    </source>
</evidence>
<dbReference type="EMBL" id="JAPNKA010000001">
    <property type="protein sequence ID" value="MCY1073565.1"/>
    <property type="molecule type" value="Genomic_DNA"/>
</dbReference>
<dbReference type="SMART" id="SM00530">
    <property type="entry name" value="HTH_XRE"/>
    <property type="match status" value="1"/>
</dbReference>
<dbReference type="InterPro" id="IPR050807">
    <property type="entry name" value="TransReg_Diox_bact_type"/>
</dbReference>
<name>A0ABT3ZVZ9_9BACT</name>
<dbReference type="PANTHER" id="PTHR46797">
    <property type="entry name" value="HTH-TYPE TRANSCRIPTIONAL REGULATOR"/>
    <property type="match status" value="1"/>
</dbReference>
<dbReference type="Pfam" id="PF01381">
    <property type="entry name" value="HTH_3"/>
    <property type="match status" value="1"/>
</dbReference>
<dbReference type="CDD" id="cd00093">
    <property type="entry name" value="HTH_XRE"/>
    <property type="match status" value="1"/>
</dbReference>
<dbReference type="Proteomes" id="UP001207654">
    <property type="component" value="Unassembled WGS sequence"/>
</dbReference>
<dbReference type="PANTHER" id="PTHR46797:SF1">
    <property type="entry name" value="METHYLPHOSPHONATE SYNTHASE"/>
    <property type="match status" value="1"/>
</dbReference>
<dbReference type="RefSeq" id="WP_267532566.1">
    <property type="nucleotide sequence ID" value="NZ_JAPNKA010000001.1"/>
</dbReference>
<gene>
    <name evidence="3" type="ORF">OV287_03635</name>
</gene>
<proteinExistence type="predicted"/>
<evidence type="ECO:0000259" key="2">
    <source>
        <dbReference type="PROSITE" id="PS50943"/>
    </source>
</evidence>
<sequence length="104" mass="11679">MPAKEPNPYVGGTLDALIERRKARDPEFDALLKEELDQLALARKLRELREQQNLSQAELAARIGTQQPAIARIESGKVLPRLDLLYKIAAALGMRLKISFVKQT</sequence>
<keyword evidence="4" id="KW-1185">Reference proteome</keyword>
<dbReference type="Gene3D" id="1.10.260.40">
    <property type="entry name" value="lambda repressor-like DNA-binding domains"/>
    <property type="match status" value="1"/>
</dbReference>
<protein>
    <submittedName>
        <fullName evidence="3">Helix-turn-helix transcriptional regulator</fullName>
    </submittedName>
</protein>
<accession>A0ABT3ZVZ9</accession>
<dbReference type="PROSITE" id="PS50943">
    <property type="entry name" value="HTH_CROC1"/>
    <property type="match status" value="1"/>
</dbReference>
<dbReference type="InterPro" id="IPR010982">
    <property type="entry name" value="Lambda_DNA-bd_dom_sf"/>
</dbReference>
<keyword evidence="1" id="KW-0238">DNA-binding</keyword>
<organism evidence="3 4">
    <name type="scientific">Archangium lansingense</name>
    <dbReference type="NCBI Taxonomy" id="2995310"/>
    <lineage>
        <taxon>Bacteria</taxon>
        <taxon>Pseudomonadati</taxon>
        <taxon>Myxococcota</taxon>
        <taxon>Myxococcia</taxon>
        <taxon>Myxococcales</taxon>
        <taxon>Cystobacterineae</taxon>
        <taxon>Archangiaceae</taxon>
        <taxon>Archangium</taxon>
    </lineage>
</organism>
<feature type="domain" description="HTH cro/C1-type" evidence="2">
    <location>
        <begin position="45"/>
        <end position="101"/>
    </location>
</feature>
<reference evidence="3 4" key="1">
    <citation type="submission" date="2022-11" db="EMBL/GenBank/DDBJ databases">
        <title>Minimal conservation of predation-associated metabolite biosynthetic gene clusters underscores biosynthetic potential of Myxococcota including descriptions for ten novel species: Archangium lansinium sp. nov., Myxococcus landrumus sp. nov., Nannocystis bai.</title>
        <authorList>
            <person name="Ahearne A."/>
            <person name="Stevens C."/>
            <person name="Phillips K."/>
        </authorList>
    </citation>
    <scope>NUCLEOTIDE SEQUENCE [LARGE SCALE GENOMIC DNA]</scope>
    <source>
        <strain evidence="3 4">MIWBW</strain>
    </source>
</reference>
<evidence type="ECO:0000256" key="1">
    <source>
        <dbReference type="ARBA" id="ARBA00023125"/>
    </source>
</evidence>
<comment type="caution">
    <text evidence="3">The sequence shown here is derived from an EMBL/GenBank/DDBJ whole genome shotgun (WGS) entry which is preliminary data.</text>
</comment>
<dbReference type="InterPro" id="IPR001387">
    <property type="entry name" value="Cro/C1-type_HTH"/>
</dbReference>
<evidence type="ECO:0000313" key="3">
    <source>
        <dbReference type="EMBL" id="MCY1073565.1"/>
    </source>
</evidence>
<dbReference type="SUPFAM" id="SSF47413">
    <property type="entry name" value="lambda repressor-like DNA-binding domains"/>
    <property type="match status" value="1"/>
</dbReference>